<evidence type="ECO:0000256" key="1">
    <source>
        <dbReference type="ARBA" id="ARBA00022786"/>
    </source>
</evidence>
<dbReference type="SUPFAM" id="SSF56204">
    <property type="entry name" value="Hect, E3 ligase catalytic domain"/>
    <property type="match status" value="1"/>
</dbReference>
<keyword evidence="4" id="KW-1185">Reference proteome</keyword>
<dbReference type="Gene3D" id="3.30.2410.10">
    <property type="entry name" value="Hect, E3 ligase catalytic domain"/>
    <property type="match status" value="1"/>
</dbReference>
<dbReference type="EMBL" id="JARQWQ010000028">
    <property type="protein sequence ID" value="KAK2562536.1"/>
    <property type="molecule type" value="Genomic_DNA"/>
</dbReference>
<reference evidence="3" key="2">
    <citation type="journal article" date="2023" name="Science">
        <title>Genomic signatures of disease resistance in endangered staghorn corals.</title>
        <authorList>
            <person name="Vollmer S.V."/>
            <person name="Selwyn J.D."/>
            <person name="Despard B.A."/>
            <person name="Roesel C.L."/>
        </authorList>
    </citation>
    <scope>NUCLEOTIDE SEQUENCE</scope>
    <source>
        <strain evidence="3">K2</strain>
    </source>
</reference>
<proteinExistence type="predicted"/>
<name>A0AAD9QKE4_ACRCE</name>
<protein>
    <recommendedName>
        <fullName evidence="2">HECT domain-containing protein</fullName>
    </recommendedName>
</protein>
<dbReference type="Proteomes" id="UP001249851">
    <property type="component" value="Unassembled WGS sequence"/>
</dbReference>
<comment type="caution">
    <text evidence="3">The sequence shown here is derived from an EMBL/GenBank/DDBJ whole genome shotgun (WGS) entry which is preliminary data.</text>
</comment>
<dbReference type="AlphaFoldDB" id="A0AAD9QKE4"/>
<evidence type="ECO:0000313" key="3">
    <source>
        <dbReference type="EMBL" id="KAK2562536.1"/>
    </source>
</evidence>
<dbReference type="GO" id="GO:0004842">
    <property type="term" value="F:ubiquitin-protein transferase activity"/>
    <property type="evidence" value="ECO:0007669"/>
    <property type="project" value="InterPro"/>
</dbReference>
<sequence length="228" mass="25922">MSFLRHSGICRKCRGRLKELTVTEDPSQMSTSFNINDEMQRMTLDDEEVTFSPIATSAVTWTPKSVNIETPSSIYQPSEGFRTPSEDVYEERCTSKEKLNSFLASRDISPIRYSMITPWEEAAERTKRFHTRKARKVVIAALEEIAPHSAEMLLNSLQSDRIPPLGFTRKGKIVFDHQDNSQELRFPSVSTCQPMLQLPMCDDLTQDYDSFKEKMNLAVLGSVGFGNP</sequence>
<accession>A0AAD9QKE4</accession>
<organism evidence="3 4">
    <name type="scientific">Acropora cervicornis</name>
    <name type="common">Staghorn coral</name>
    <dbReference type="NCBI Taxonomy" id="6130"/>
    <lineage>
        <taxon>Eukaryota</taxon>
        <taxon>Metazoa</taxon>
        <taxon>Cnidaria</taxon>
        <taxon>Anthozoa</taxon>
        <taxon>Hexacorallia</taxon>
        <taxon>Scleractinia</taxon>
        <taxon>Astrocoeniina</taxon>
        <taxon>Acroporidae</taxon>
        <taxon>Acropora</taxon>
    </lineage>
</organism>
<reference evidence="3" key="1">
    <citation type="journal article" date="2023" name="G3 (Bethesda)">
        <title>Whole genome assembly and annotation of the endangered Caribbean coral Acropora cervicornis.</title>
        <authorList>
            <person name="Selwyn J.D."/>
            <person name="Vollmer S.V."/>
        </authorList>
    </citation>
    <scope>NUCLEOTIDE SEQUENCE</scope>
    <source>
        <strain evidence="3">K2</strain>
    </source>
</reference>
<dbReference type="InterPro" id="IPR000569">
    <property type="entry name" value="HECT_dom"/>
</dbReference>
<feature type="domain" description="HECT" evidence="2">
    <location>
        <begin position="159"/>
        <end position="226"/>
    </location>
</feature>
<dbReference type="InterPro" id="IPR035983">
    <property type="entry name" value="Hect_E3_ubiquitin_ligase"/>
</dbReference>
<keyword evidence="1" id="KW-0833">Ubl conjugation pathway</keyword>
<gene>
    <name evidence="3" type="ORF">P5673_014212</name>
</gene>
<dbReference type="Pfam" id="PF00632">
    <property type="entry name" value="HECT"/>
    <property type="match status" value="1"/>
</dbReference>
<evidence type="ECO:0000259" key="2">
    <source>
        <dbReference type="Pfam" id="PF00632"/>
    </source>
</evidence>
<evidence type="ECO:0000313" key="4">
    <source>
        <dbReference type="Proteomes" id="UP001249851"/>
    </source>
</evidence>